<comment type="caution">
    <text evidence="6">The sequence shown here is derived from an EMBL/GenBank/DDBJ whole genome shotgun (WGS) entry which is preliminary data.</text>
</comment>
<dbReference type="GO" id="GO:0016491">
    <property type="term" value="F:oxidoreductase activity"/>
    <property type="evidence" value="ECO:0007669"/>
    <property type="project" value="InterPro"/>
</dbReference>
<dbReference type="InterPro" id="IPR002937">
    <property type="entry name" value="Amino_oxidase"/>
</dbReference>
<feature type="domain" description="Serine/threonine specific protein phosphatases" evidence="5">
    <location>
        <begin position="112"/>
        <end position="638"/>
    </location>
</feature>
<feature type="compositionally biased region" description="Polar residues" evidence="4">
    <location>
        <begin position="1280"/>
        <end position="1293"/>
    </location>
</feature>
<dbReference type="InterPro" id="IPR009091">
    <property type="entry name" value="RCC1/BLIP-II"/>
</dbReference>
<evidence type="ECO:0000256" key="1">
    <source>
        <dbReference type="ARBA" id="ARBA00001936"/>
    </source>
</evidence>
<dbReference type="Pfam" id="PF00149">
    <property type="entry name" value="Metallophos"/>
    <property type="match status" value="2"/>
</dbReference>
<dbReference type="InterPro" id="IPR029052">
    <property type="entry name" value="Metallo-depent_PP-like"/>
</dbReference>
<evidence type="ECO:0000256" key="4">
    <source>
        <dbReference type="SAM" id="MobiDB-lite"/>
    </source>
</evidence>
<feature type="compositionally biased region" description="Basic and acidic residues" evidence="4">
    <location>
        <begin position="607"/>
        <end position="617"/>
    </location>
</feature>
<proteinExistence type="predicted"/>
<dbReference type="PANTHER" id="PTHR45668">
    <property type="entry name" value="SERINE/THREONINE-PROTEIN PHOSPHATASE 5-RELATED"/>
    <property type="match status" value="1"/>
</dbReference>
<evidence type="ECO:0000313" key="9">
    <source>
        <dbReference type="Proteomes" id="UP001152797"/>
    </source>
</evidence>
<dbReference type="Gene3D" id="2.130.10.30">
    <property type="entry name" value="Regulator of chromosome condensation 1/beta-lactamase-inhibitor protein II"/>
    <property type="match status" value="2"/>
</dbReference>
<dbReference type="Gene3D" id="3.60.21.10">
    <property type="match status" value="2"/>
</dbReference>
<dbReference type="InterPro" id="IPR004843">
    <property type="entry name" value="Calcineurin-like_PHP"/>
</dbReference>
<dbReference type="SMART" id="SM00156">
    <property type="entry name" value="PP2Ac"/>
    <property type="match status" value="1"/>
</dbReference>
<keyword evidence="9" id="KW-1185">Reference proteome</keyword>
<dbReference type="SUPFAM" id="SSF50985">
    <property type="entry name" value="RCC1/BLIP-II"/>
    <property type="match status" value="2"/>
</dbReference>
<evidence type="ECO:0000313" key="7">
    <source>
        <dbReference type="EMBL" id="CAL1169774.1"/>
    </source>
</evidence>
<dbReference type="Proteomes" id="UP001152797">
    <property type="component" value="Unassembled WGS sequence"/>
</dbReference>
<gene>
    <name evidence="6" type="ORF">C1SCF055_LOCUS41146</name>
</gene>
<reference evidence="6" key="1">
    <citation type="submission" date="2022-10" db="EMBL/GenBank/DDBJ databases">
        <authorList>
            <person name="Chen Y."/>
            <person name="Dougan E. K."/>
            <person name="Chan C."/>
            <person name="Rhodes N."/>
            <person name="Thang M."/>
        </authorList>
    </citation>
    <scope>NUCLEOTIDE SEQUENCE</scope>
</reference>
<dbReference type="InterPro" id="IPR036188">
    <property type="entry name" value="FAD/NAD-bd_sf"/>
</dbReference>
<dbReference type="Gene3D" id="3.50.50.60">
    <property type="entry name" value="FAD/NAD(P)-binding domain"/>
    <property type="match status" value="1"/>
</dbReference>
<dbReference type="SUPFAM" id="SSF56300">
    <property type="entry name" value="Metallo-dependent phosphatases"/>
    <property type="match status" value="2"/>
</dbReference>
<dbReference type="Gene3D" id="3.30.70.1990">
    <property type="match status" value="1"/>
</dbReference>
<name>A0A9P1DVE5_9DINO</name>
<feature type="region of interest" description="Disordered" evidence="4">
    <location>
        <begin position="575"/>
        <end position="617"/>
    </location>
</feature>
<dbReference type="GO" id="GO:0016787">
    <property type="term" value="F:hydrolase activity"/>
    <property type="evidence" value="ECO:0007669"/>
    <property type="project" value="InterPro"/>
</dbReference>
<accession>A0A9P1DVE5</accession>
<dbReference type="SUPFAM" id="SSF51905">
    <property type="entry name" value="FAD/NAD(P)-binding domain"/>
    <property type="match status" value="1"/>
</dbReference>
<dbReference type="Gene3D" id="1.10.405.20">
    <property type="match status" value="1"/>
</dbReference>
<keyword evidence="3" id="KW-0464">Manganese</keyword>
<sequence>MWAASVRQLQRGSDLWRAVALRRCNVRGTCAPLHILQRGRAVSTAYQSMEEAQEMLTLAQRHISDELLQQVERHQECFDMPKAPSRSGSEGAMVAMELFERLRRNPFEPPVSAERAEDMVIAMEGELQALKSPVLDVSLPQVGDDRRLVVVGDLHGQLQDILHVFEEHGPPSEEVAYVFNGDIVDAGISGISLDSLVSARATGARSMQEMVIACFFEATAMSWLVEGMSLDSATFHGMGVEQAAIVRFLQVSAGGFHTVLLQSDGRAVGFGMKNFGQCQIPSLKSWLELLSMAPSGRRYICDHGPSGKDNVFQLDLVAEDDVALLTCWNLAGHEVLRLRTHCSDLAVDIHNRIALELNANRGRYAVEIWLLVIAFKRLGVEWRHIYAQSRFQILKNGWCEFGCRIRRVPGDPVFVLRGNHENDQMISRPWKMGGGFSEECLGKYNHSLLAAFQRMFKLLPLFAVIEKEIFVVHGGLFRNPSVNLEMLRELPKVHWQRNYPNPLNKEEMEQGKAWTEQEEILFDALWADPHHGIGSKRSERGRVAVMFGEDVTERFLDDAKLSLCLCGCPAGRSHRVPQNGSAANPEQPIDPTGPNWAAGLQSKLSKQRPEGENDTERELLRVDEDVLGIGFQRTRPEFFNPCWQLRCPRNLEGDTEGADSQDLYFAPSTGVRKDPSEAAASLMKEAGFAELAADLAATSTSSLCRHPAMALKPLKPLKSLFPQIDPNPNANLLPESLKLSGFEQRIIIVGGGPSGMHMSACLAAKGYTKVTLLEAEPEIGGKSLTVYDDALPSVPNEMGTCYLNAQYKLVRSLLEEYDPENTEEEFANEKNGRMAFGVVIADEDKRKYTEGLDYSDWVNEEAEKVSCPSCCWCLPDSLQGIPIFVAFAKYLKIHVEIFGRYSYGMPPKPKDWCRINMTAQEFLKQNGLEILTPIFIYSQQVQGYGMLDQVPAFYLLWWNHPDIARNTIGAILGGPPNPGLALLKNGWQSLWLKMKERHSKEVTYITSASVTEIKRSPTVEVTYRQGEKLHTLQGDVVITAIDLFRFRHLICDLAPEEEQIFSQLQGQSLTTTLYKGKTTDHEHTVETWFGRMGIMDDGVGQFYAQRNSRMAARPNLPPNGVELRVAYQYMPKPLQTGDEAKLAKVLKENLKSYAGEPEVEILLQKAWGYFPHFENEALVKEFPWKILDLQGKRNTIFIGSSVCYESALDQVAYNLMLLSKMLAPAVTSVILERRTKKNPVTFVSETAVSLLGRSRQVVSKTKDWAEAIGMGLGNPFLRPTGSTGNQRSKTQPVHSHHQEPVAAAPAAPVPREGNGSELPSLKIEVSTPMALPSPFAAVPEVPDSVGAWKLSSPLEALRSHARSFAMQFMEPITGAFSAMAVVNVSLPSGRSCNVSLPASYGDLKRAAQEALQQQFLSFVVDGAVVDQHLRPFEGAHILAIAAEPQMAATGRAFALWTHGGRAVAWGDPLFGGEVSDVQQELREVRVIEASHSAFCALRLDGSVVTWGDPAAGGETCGDVQRQLKEVRSIAASDRAFAAVLADGRVVTWGNSAAGGDSCCVQEQLRDVEDIRGSAAAFAARTRSGRVVTWGHRQFGGDSRGVQDQLRDVRQISASAGAFAALLADGSVVTWGNPRHGGDCSFVSPRVQQLAASAAAFAARTTEGHVVTWGHPDYGGDGSAISTHLPKLRNDDILHGSAAAFAVMSEGGSLFTCGHRRYGGALDAGCACNDAAQLLCNWRRLGFVARRKDGTVVTWGQDFDASPPKDLRVQRLLAANGAAIAALAKGKLVTWGQADAGGDTGKVQDLLTQL</sequence>
<evidence type="ECO:0000256" key="2">
    <source>
        <dbReference type="ARBA" id="ARBA00022723"/>
    </source>
</evidence>
<dbReference type="Pfam" id="PF01593">
    <property type="entry name" value="Amino_oxidase"/>
    <property type="match status" value="1"/>
</dbReference>
<dbReference type="GO" id="GO:0046872">
    <property type="term" value="F:metal ion binding"/>
    <property type="evidence" value="ECO:0007669"/>
    <property type="project" value="UniProtKB-KW"/>
</dbReference>
<dbReference type="EMBL" id="CAMXCT030006582">
    <property type="protein sequence ID" value="CAL4803711.1"/>
    <property type="molecule type" value="Genomic_DNA"/>
</dbReference>
<dbReference type="InterPro" id="IPR006186">
    <property type="entry name" value="Ser/Thr-sp_prot-phosphatase"/>
</dbReference>
<organism evidence="6">
    <name type="scientific">Cladocopium goreaui</name>
    <dbReference type="NCBI Taxonomy" id="2562237"/>
    <lineage>
        <taxon>Eukaryota</taxon>
        <taxon>Sar</taxon>
        <taxon>Alveolata</taxon>
        <taxon>Dinophyceae</taxon>
        <taxon>Suessiales</taxon>
        <taxon>Symbiodiniaceae</taxon>
        <taxon>Cladocopium</taxon>
    </lineage>
</organism>
<dbReference type="PROSITE" id="PS00626">
    <property type="entry name" value="RCC1_2"/>
    <property type="match status" value="1"/>
</dbReference>
<dbReference type="PRINTS" id="PR00114">
    <property type="entry name" value="STPHPHTASE"/>
</dbReference>
<dbReference type="PANTHER" id="PTHR45668:SF5">
    <property type="entry name" value="SERINE_THREONINE-PROTEIN PHOSPHATASE 5"/>
    <property type="match status" value="1"/>
</dbReference>
<keyword evidence="2" id="KW-0479">Metal-binding</keyword>
<protein>
    <submittedName>
        <fullName evidence="8">Aste57867_1900 protein</fullName>
    </submittedName>
</protein>
<evidence type="ECO:0000313" key="6">
    <source>
        <dbReference type="EMBL" id="CAI4016399.1"/>
    </source>
</evidence>
<dbReference type="InterPro" id="IPR000408">
    <property type="entry name" value="Reg_chr_condens"/>
</dbReference>
<dbReference type="EMBL" id="CAMXCT020006582">
    <property type="protein sequence ID" value="CAL1169774.1"/>
    <property type="molecule type" value="Genomic_DNA"/>
</dbReference>
<feature type="region of interest" description="Disordered" evidence="4">
    <location>
        <begin position="1275"/>
        <end position="1319"/>
    </location>
</feature>
<dbReference type="InterPro" id="IPR051134">
    <property type="entry name" value="PPP_phosphatase"/>
</dbReference>
<feature type="compositionally biased region" description="Low complexity" evidence="4">
    <location>
        <begin position="1300"/>
        <end position="1310"/>
    </location>
</feature>
<dbReference type="EMBL" id="CAMXCT010006582">
    <property type="protein sequence ID" value="CAI4016399.1"/>
    <property type="molecule type" value="Genomic_DNA"/>
</dbReference>
<comment type="cofactor">
    <cofactor evidence="1">
        <name>Mn(2+)</name>
        <dbReference type="ChEBI" id="CHEBI:29035"/>
    </cofactor>
</comment>
<reference evidence="7" key="2">
    <citation type="submission" date="2024-04" db="EMBL/GenBank/DDBJ databases">
        <authorList>
            <person name="Chen Y."/>
            <person name="Shah S."/>
            <person name="Dougan E. K."/>
            <person name="Thang M."/>
            <person name="Chan C."/>
        </authorList>
    </citation>
    <scope>NUCLEOTIDE SEQUENCE [LARGE SCALE GENOMIC DNA]</scope>
</reference>
<evidence type="ECO:0000256" key="3">
    <source>
        <dbReference type="ARBA" id="ARBA00023211"/>
    </source>
</evidence>
<evidence type="ECO:0000259" key="5">
    <source>
        <dbReference type="SMART" id="SM00156"/>
    </source>
</evidence>
<evidence type="ECO:0000313" key="8">
    <source>
        <dbReference type="EMBL" id="CAL4803711.1"/>
    </source>
</evidence>
<dbReference type="OrthoDB" id="408734at2759"/>